<evidence type="ECO:0000256" key="1">
    <source>
        <dbReference type="SAM" id="MobiDB-lite"/>
    </source>
</evidence>
<evidence type="ECO:0000313" key="4">
    <source>
        <dbReference type="Proteomes" id="UP001223390"/>
    </source>
</evidence>
<proteinExistence type="predicted"/>
<name>A0ABT7H508_9ACTN</name>
<comment type="caution">
    <text evidence="3">The sequence shown here is derived from an EMBL/GenBank/DDBJ whole genome shotgun (WGS) entry which is preliminary data.</text>
</comment>
<feature type="chain" id="PRO_5046430575" description="Lipoprotein" evidence="2">
    <location>
        <begin position="23"/>
        <end position="185"/>
    </location>
</feature>
<feature type="compositionally biased region" description="Low complexity" evidence="1">
    <location>
        <begin position="172"/>
        <end position="185"/>
    </location>
</feature>
<dbReference type="RefSeq" id="WP_285346452.1">
    <property type="nucleotide sequence ID" value="NZ_JASITI010000082.1"/>
</dbReference>
<feature type="signal peptide" evidence="2">
    <location>
        <begin position="1"/>
        <end position="22"/>
    </location>
</feature>
<accession>A0ABT7H508</accession>
<protein>
    <recommendedName>
        <fullName evidence="5">Lipoprotein</fullName>
    </recommendedName>
</protein>
<reference evidence="3 4" key="1">
    <citation type="submission" date="2023-05" db="EMBL/GenBank/DDBJ databases">
        <title>Sequencing and Assembly of Streptomyces sp. NP73.</title>
        <authorList>
            <person name="Konwar A.N."/>
            <person name="Saikia K."/>
            <person name="Thakur D."/>
        </authorList>
    </citation>
    <scope>NUCLEOTIDE SEQUENCE [LARGE SCALE GENOMIC DNA]</scope>
    <source>
        <strain evidence="3 4">NP73</strain>
    </source>
</reference>
<sequence length="185" mass="19440">MNRRPLVIAAAVAGVLALAAFALPNLPPNPVTDALQKQVLREKGTRYASAADAPKKGDRAFVLPSWIPGDATDIRIRARGDGGARLIRFTLGKTPLDGPQCAAGTPKKAGGPRLGARWWPGDTRREERPECRDRYQYQVSVRGRQVYAWTDGTPSPGARIPDSGGPDGGGPAVAPAAVSGGTPAR</sequence>
<feature type="region of interest" description="Disordered" evidence="1">
    <location>
        <begin position="146"/>
        <end position="185"/>
    </location>
</feature>
<dbReference type="Proteomes" id="UP001223390">
    <property type="component" value="Unassembled WGS sequence"/>
</dbReference>
<dbReference type="EMBL" id="JASITI010000082">
    <property type="protein sequence ID" value="MDK9500982.1"/>
    <property type="molecule type" value="Genomic_DNA"/>
</dbReference>
<gene>
    <name evidence="3" type="ORF">QEZ40_007185</name>
</gene>
<keyword evidence="2" id="KW-0732">Signal</keyword>
<evidence type="ECO:0008006" key="5">
    <source>
        <dbReference type="Google" id="ProtNLM"/>
    </source>
</evidence>
<evidence type="ECO:0000256" key="2">
    <source>
        <dbReference type="SAM" id="SignalP"/>
    </source>
</evidence>
<keyword evidence="4" id="KW-1185">Reference proteome</keyword>
<evidence type="ECO:0000313" key="3">
    <source>
        <dbReference type="EMBL" id="MDK9500982.1"/>
    </source>
</evidence>
<organism evidence="3 4">
    <name type="scientific">Streptomyces katrae</name>
    <dbReference type="NCBI Taxonomy" id="68223"/>
    <lineage>
        <taxon>Bacteria</taxon>
        <taxon>Bacillati</taxon>
        <taxon>Actinomycetota</taxon>
        <taxon>Actinomycetes</taxon>
        <taxon>Kitasatosporales</taxon>
        <taxon>Streptomycetaceae</taxon>
        <taxon>Streptomyces</taxon>
    </lineage>
</organism>
<feature type="region of interest" description="Disordered" evidence="1">
    <location>
        <begin position="97"/>
        <end position="129"/>
    </location>
</feature>